<dbReference type="CDD" id="cd01166">
    <property type="entry name" value="KdgK"/>
    <property type="match status" value="1"/>
</dbReference>
<dbReference type="GO" id="GO:0005829">
    <property type="term" value="C:cytosol"/>
    <property type="evidence" value="ECO:0007669"/>
    <property type="project" value="TreeGrafter"/>
</dbReference>
<dbReference type="InterPro" id="IPR050306">
    <property type="entry name" value="PfkB_Carbo_kinase"/>
</dbReference>
<sequence>MGEGAVVAQDALDILAFGEAMVEFNQTGEGNGPSKGRLYLQGFGGDTSNFAVAAARQGARVGYLGALGDDPYGAMLRHLWDEEGVDHASVLADTAAFTAIYFVTHDERGHHFSFFRTGSAASRYTATQLPRERIAAAKVLHLSGISLAISPTACDTAYAAMAIAREAGTLISFDTNLRLKLWPVDRARAVMSDVIARCDICLPSYDDVVAIFGLTDPDALVDHCLRLGAKQVALKLGDKGALVADANQRHRIDPFPCQPVDATGAGDAFGGAFVTRRLAGDSLLDAGRYAAAVAALSTQGYGAVAPIPRADEVRARLAD</sequence>
<dbReference type="InterPro" id="IPR029056">
    <property type="entry name" value="Ribokinase-like"/>
</dbReference>
<organism evidence="5 6">
    <name type="scientific">Hydrogenophaga intermedia</name>
    <dbReference type="NCBI Taxonomy" id="65786"/>
    <lineage>
        <taxon>Bacteria</taxon>
        <taxon>Pseudomonadati</taxon>
        <taxon>Pseudomonadota</taxon>
        <taxon>Betaproteobacteria</taxon>
        <taxon>Burkholderiales</taxon>
        <taxon>Comamonadaceae</taxon>
        <taxon>Hydrogenophaga</taxon>
    </lineage>
</organism>
<accession>A0A1L1PWP0</accession>
<evidence type="ECO:0000313" key="6">
    <source>
        <dbReference type="Proteomes" id="UP000028878"/>
    </source>
</evidence>
<dbReference type="GO" id="GO:0019698">
    <property type="term" value="P:D-galacturonate catabolic process"/>
    <property type="evidence" value="ECO:0007669"/>
    <property type="project" value="TreeGrafter"/>
</dbReference>
<dbReference type="AlphaFoldDB" id="A0A1L1PWP0"/>
<dbReference type="GO" id="GO:0042840">
    <property type="term" value="P:D-glucuronate catabolic process"/>
    <property type="evidence" value="ECO:0007669"/>
    <property type="project" value="TreeGrafter"/>
</dbReference>
<feature type="domain" description="Carbohydrate kinase PfkB" evidence="4">
    <location>
        <begin position="13"/>
        <end position="308"/>
    </location>
</feature>
<keyword evidence="2" id="KW-0808">Transferase</keyword>
<dbReference type="EMBL" id="CCAE010000034">
    <property type="protein sequence ID" value="CDN89051.1"/>
    <property type="molecule type" value="Genomic_DNA"/>
</dbReference>
<evidence type="ECO:0000256" key="2">
    <source>
        <dbReference type="ARBA" id="ARBA00022679"/>
    </source>
</evidence>
<dbReference type="GO" id="GO:0008673">
    <property type="term" value="F:2-dehydro-3-deoxygluconokinase activity"/>
    <property type="evidence" value="ECO:0007669"/>
    <property type="project" value="TreeGrafter"/>
</dbReference>
<dbReference type="SUPFAM" id="SSF53613">
    <property type="entry name" value="Ribokinase-like"/>
    <property type="match status" value="1"/>
</dbReference>
<gene>
    <name evidence="5" type="ORF">BN948_03488</name>
</gene>
<dbReference type="GO" id="GO:0006974">
    <property type="term" value="P:DNA damage response"/>
    <property type="evidence" value="ECO:0007669"/>
    <property type="project" value="TreeGrafter"/>
</dbReference>
<dbReference type="Proteomes" id="UP000028878">
    <property type="component" value="Unassembled WGS sequence"/>
</dbReference>
<dbReference type="Gene3D" id="3.40.1190.20">
    <property type="match status" value="1"/>
</dbReference>
<dbReference type="InterPro" id="IPR011611">
    <property type="entry name" value="PfkB_dom"/>
</dbReference>
<evidence type="ECO:0000256" key="3">
    <source>
        <dbReference type="ARBA" id="ARBA00022777"/>
    </source>
</evidence>
<evidence type="ECO:0000313" key="5">
    <source>
        <dbReference type="EMBL" id="CDN89051.1"/>
    </source>
</evidence>
<keyword evidence="6" id="KW-1185">Reference proteome</keyword>
<evidence type="ECO:0000256" key="1">
    <source>
        <dbReference type="ARBA" id="ARBA00010688"/>
    </source>
</evidence>
<dbReference type="Pfam" id="PF00294">
    <property type="entry name" value="PfkB"/>
    <property type="match status" value="1"/>
</dbReference>
<reference evidence="6" key="1">
    <citation type="submission" date="2014-11" db="EMBL/GenBank/DDBJ databases">
        <title>Draft genome sequence of Hydrogenophaga intermedia S1.</title>
        <authorList>
            <person name="Gan H.M."/>
            <person name="Chew T.H."/>
            <person name="Stolz A."/>
        </authorList>
    </citation>
    <scope>NUCLEOTIDE SEQUENCE [LARGE SCALE GENOMIC DNA]</scope>
    <source>
        <strain evidence="6">S1</strain>
    </source>
</reference>
<keyword evidence="3" id="KW-0418">Kinase</keyword>
<dbReference type="PANTHER" id="PTHR43085:SF15">
    <property type="entry name" value="2-DEHYDRO-3-DEOXYGLUCONOKINASE"/>
    <property type="match status" value="1"/>
</dbReference>
<proteinExistence type="inferred from homology"/>
<protein>
    <submittedName>
        <fullName evidence="5">PfkB</fullName>
    </submittedName>
</protein>
<dbReference type="PANTHER" id="PTHR43085">
    <property type="entry name" value="HEXOKINASE FAMILY MEMBER"/>
    <property type="match status" value="1"/>
</dbReference>
<name>A0A1L1PWP0_HYDIT</name>
<comment type="similarity">
    <text evidence="1">Belongs to the carbohydrate kinase PfkB family.</text>
</comment>
<evidence type="ECO:0000259" key="4">
    <source>
        <dbReference type="Pfam" id="PF00294"/>
    </source>
</evidence>